<organism evidence="1 2">
    <name type="scientific">Cryptosporidium andersoni</name>
    <dbReference type="NCBI Taxonomy" id="117008"/>
    <lineage>
        <taxon>Eukaryota</taxon>
        <taxon>Sar</taxon>
        <taxon>Alveolata</taxon>
        <taxon>Apicomplexa</taxon>
        <taxon>Conoidasida</taxon>
        <taxon>Coccidia</taxon>
        <taxon>Eucoccidiorida</taxon>
        <taxon>Eimeriorina</taxon>
        <taxon>Cryptosporidiidae</taxon>
        <taxon>Cryptosporidium</taxon>
    </lineage>
</organism>
<comment type="caution">
    <text evidence="1">The sequence shown here is derived from an EMBL/GenBank/DDBJ whole genome shotgun (WGS) entry which is preliminary data.</text>
</comment>
<dbReference type="OrthoDB" id="336906at2759"/>
<dbReference type="RefSeq" id="XP_067068558.1">
    <property type="nucleotide sequence ID" value="XM_067212961.1"/>
</dbReference>
<dbReference type="AlphaFoldDB" id="A0A1J4MR94"/>
<dbReference type="VEuPathDB" id="CryptoDB:cand_027330"/>
<accession>A0A1J4MR94</accession>
<evidence type="ECO:0000313" key="2">
    <source>
        <dbReference type="Proteomes" id="UP000186804"/>
    </source>
</evidence>
<dbReference type="GeneID" id="92366917"/>
<dbReference type="EMBL" id="LRBS01000052">
    <property type="protein sequence ID" value="OII76712.1"/>
    <property type="molecule type" value="Genomic_DNA"/>
</dbReference>
<evidence type="ECO:0000313" key="1">
    <source>
        <dbReference type="EMBL" id="OII76712.1"/>
    </source>
</evidence>
<evidence type="ECO:0008006" key="3">
    <source>
        <dbReference type="Google" id="ProtNLM"/>
    </source>
</evidence>
<dbReference type="SUPFAM" id="SSF52821">
    <property type="entry name" value="Rhodanese/Cell cycle control phosphatase"/>
    <property type="match status" value="1"/>
</dbReference>
<gene>
    <name evidence="1" type="ORF">cand_027330</name>
</gene>
<dbReference type="Proteomes" id="UP000186804">
    <property type="component" value="Unassembled WGS sequence"/>
</dbReference>
<sequence>MYTDQPIEFKRLIEDTRHTLKCIKEDVRLSCKIISNKKLYNILQLVIKRGNEFPGDYPKVTICDIRSHYKYLSSDHIYSAVNYDTIEIVKENVKPMRDSSDIIHNVIHYILYDEDGEICNQIENPTNKIIVYLSKSLHRVKSIHLLKGGYNCFYNEFPYLCISNDTEKCQISVTPSLSDINNIFKSKAIAALQYPVILGWSNNYKIYLANVFQGCHPEITNQLMIKTIIDYTTNGIHPKNQDIHYFHISNAEEQLDEYYINQEGRYSSSLTDNILPFEETIKLLKQLLSEHSNKLDQIFPIMIVAVDSDNSKVALAAAIISYFRNWPITTSLIFILNQLGLDNLIIRKDSVLYKLFHPSNEHISQLLKINLK</sequence>
<protein>
    <recommendedName>
        <fullName evidence="3">Rhodanese domain-containing protein</fullName>
    </recommendedName>
</protein>
<keyword evidence="2" id="KW-1185">Reference proteome</keyword>
<dbReference type="InterPro" id="IPR036873">
    <property type="entry name" value="Rhodanese-like_dom_sf"/>
</dbReference>
<name>A0A1J4MR94_9CRYT</name>
<proteinExistence type="predicted"/>
<dbReference type="Gene3D" id="3.40.250.10">
    <property type="entry name" value="Rhodanese-like domain"/>
    <property type="match status" value="1"/>
</dbReference>
<reference evidence="1 2" key="1">
    <citation type="submission" date="2016-10" db="EMBL/GenBank/DDBJ databases">
        <title>Reductive evolution of mitochondrial metabolism and differential evolution of invasion-related proteins in Cryptosporidium.</title>
        <authorList>
            <person name="Liu S."/>
            <person name="Roellig D.M."/>
            <person name="Guo Y."/>
            <person name="Li N."/>
            <person name="Frace M.A."/>
            <person name="Tang K."/>
            <person name="Zhang L."/>
            <person name="Feng Y."/>
            <person name="Xiao L."/>
        </authorList>
    </citation>
    <scope>NUCLEOTIDE SEQUENCE [LARGE SCALE GENOMIC DNA]</scope>
    <source>
        <strain evidence="1">30847</strain>
    </source>
</reference>